<evidence type="ECO:0000259" key="1">
    <source>
        <dbReference type="Pfam" id="PF00108"/>
    </source>
</evidence>
<dbReference type="CDD" id="cd00829">
    <property type="entry name" value="SCP-x_thiolase"/>
    <property type="match status" value="1"/>
</dbReference>
<dbReference type="PANTHER" id="PTHR42870:SF1">
    <property type="entry name" value="NON-SPECIFIC LIPID-TRANSFER PROTEIN-LIKE 2"/>
    <property type="match status" value="1"/>
</dbReference>
<dbReference type="PANTHER" id="PTHR42870">
    <property type="entry name" value="ACETYL-COA C-ACETYLTRANSFERASE"/>
    <property type="match status" value="1"/>
</dbReference>
<dbReference type="Pfam" id="PF00108">
    <property type="entry name" value="Thiolase_N"/>
    <property type="match status" value="1"/>
</dbReference>
<dbReference type="AlphaFoldDB" id="A0A382WRC3"/>
<name>A0A382WRC3_9ZZZZ</name>
<dbReference type="EMBL" id="UINC01161803">
    <property type="protein sequence ID" value="SVD61199.1"/>
    <property type="molecule type" value="Genomic_DNA"/>
</dbReference>
<gene>
    <name evidence="2" type="ORF">METZ01_LOCUS414053</name>
</gene>
<organism evidence="2">
    <name type="scientific">marine metagenome</name>
    <dbReference type="NCBI Taxonomy" id="408172"/>
    <lineage>
        <taxon>unclassified sequences</taxon>
        <taxon>metagenomes</taxon>
        <taxon>ecological metagenomes</taxon>
    </lineage>
</organism>
<dbReference type="InterPro" id="IPR020616">
    <property type="entry name" value="Thiolase_N"/>
</dbReference>
<dbReference type="InterPro" id="IPR016039">
    <property type="entry name" value="Thiolase-like"/>
</dbReference>
<accession>A0A382WRC3</accession>
<protein>
    <recommendedName>
        <fullName evidence="1">Thiolase N-terminal domain-containing protein</fullName>
    </recommendedName>
</protein>
<feature type="domain" description="Thiolase N-terminal" evidence="1">
    <location>
        <begin position="12"/>
        <end position="207"/>
    </location>
</feature>
<feature type="non-terminal residue" evidence="2">
    <location>
        <position position="249"/>
    </location>
</feature>
<evidence type="ECO:0000313" key="2">
    <source>
        <dbReference type="EMBL" id="SVD61199.1"/>
    </source>
</evidence>
<reference evidence="2" key="1">
    <citation type="submission" date="2018-05" db="EMBL/GenBank/DDBJ databases">
        <authorList>
            <person name="Lanie J.A."/>
            <person name="Ng W.-L."/>
            <person name="Kazmierczak K.M."/>
            <person name="Andrzejewski T.M."/>
            <person name="Davidsen T.M."/>
            <person name="Wayne K.J."/>
            <person name="Tettelin H."/>
            <person name="Glass J.I."/>
            <person name="Rusch D."/>
            <person name="Podicherti R."/>
            <person name="Tsui H.-C.T."/>
            <person name="Winkler M.E."/>
        </authorList>
    </citation>
    <scope>NUCLEOTIDE SEQUENCE</scope>
</reference>
<dbReference type="GO" id="GO:0016747">
    <property type="term" value="F:acyltransferase activity, transferring groups other than amino-acyl groups"/>
    <property type="evidence" value="ECO:0007669"/>
    <property type="project" value="InterPro"/>
</dbReference>
<proteinExistence type="predicted"/>
<dbReference type="Gene3D" id="3.40.47.10">
    <property type="match status" value="1"/>
</dbReference>
<dbReference type="SUPFAM" id="SSF53901">
    <property type="entry name" value="Thiolase-like"/>
    <property type="match status" value="1"/>
</dbReference>
<sequence length="249" mass="26513">MVAGVGLHPFGRFPEKDMATLAVEAVVPALNDAGVQWQDIQVAYFGRVYYNGMSMGETVLGKLGLTGIPIINVENACSSGSTAFWQAYWGITTGMFDIALAFGAEKVPRGPVTVTAEDSPERLIGADHMMAGYALRSRRYMSETGAPDTALAQVVVKARQNASLNPYSHRKETITIEDVLQSRLISDPLTLFQCCPTSEGAAAAVLVAGDALSKYGIDQNRAIRIAAAVLTSGGYNGKGSDHSAFSPYR</sequence>